<evidence type="ECO:0000313" key="2">
    <source>
        <dbReference type="Proteomes" id="UP000639772"/>
    </source>
</evidence>
<dbReference type="EMBL" id="JADCNM010000010">
    <property type="protein sequence ID" value="KAG0465312.1"/>
    <property type="molecule type" value="Genomic_DNA"/>
</dbReference>
<dbReference type="Proteomes" id="UP000639772">
    <property type="component" value="Chromosome 10"/>
</dbReference>
<dbReference type="AlphaFoldDB" id="A0A835QCJ0"/>
<organism evidence="1 2">
    <name type="scientific">Vanilla planifolia</name>
    <name type="common">Vanilla</name>
    <dbReference type="NCBI Taxonomy" id="51239"/>
    <lineage>
        <taxon>Eukaryota</taxon>
        <taxon>Viridiplantae</taxon>
        <taxon>Streptophyta</taxon>
        <taxon>Embryophyta</taxon>
        <taxon>Tracheophyta</taxon>
        <taxon>Spermatophyta</taxon>
        <taxon>Magnoliopsida</taxon>
        <taxon>Liliopsida</taxon>
        <taxon>Asparagales</taxon>
        <taxon>Orchidaceae</taxon>
        <taxon>Vanilloideae</taxon>
        <taxon>Vanilleae</taxon>
        <taxon>Vanilla</taxon>
    </lineage>
</organism>
<accession>A0A835QCJ0</accession>
<protein>
    <submittedName>
        <fullName evidence="1">Uncharacterized protein</fullName>
    </submittedName>
</protein>
<proteinExistence type="predicted"/>
<comment type="caution">
    <text evidence="1">The sequence shown here is derived from an EMBL/GenBank/DDBJ whole genome shotgun (WGS) entry which is preliminary data.</text>
</comment>
<evidence type="ECO:0000313" key="1">
    <source>
        <dbReference type="EMBL" id="KAG0465312.1"/>
    </source>
</evidence>
<gene>
    <name evidence="1" type="ORF">HPP92_019476</name>
</gene>
<name>A0A835QCJ0_VANPL</name>
<sequence length="68" mass="7340">MCAGRRPAHRARRSQLAAPLMDSIIIDIVCSSAAKAKATQTKKELQSIARGNRTCCSLQHSSTTSIQN</sequence>
<reference evidence="1 2" key="1">
    <citation type="journal article" date="2020" name="Nat. Food">
        <title>A phased Vanilla planifolia genome enables genetic improvement of flavour and production.</title>
        <authorList>
            <person name="Hasing T."/>
            <person name="Tang H."/>
            <person name="Brym M."/>
            <person name="Khazi F."/>
            <person name="Huang T."/>
            <person name="Chambers A.H."/>
        </authorList>
    </citation>
    <scope>NUCLEOTIDE SEQUENCE [LARGE SCALE GENOMIC DNA]</scope>
    <source>
        <tissue evidence="1">Leaf</tissue>
    </source>
</reference>